<accession>A0A286R709</accession>
<comment type="similarity">
    <text evidence="1">Belongs to the CCR4/nocturin family.</text>
</comment>
<dbReference type="SUPFAM" id="SSF56219">
    <property type="entry name" value="DNase I-like"/>
    <property type="match status" value="1"/>
</dbReference>
<dbReference type="GO" id="GO:0000175">
    <property type="term" value="F:3'-5'-RNA exonuclease activity"/>
    <property type="evidence" value="ECO:0007669"/>
    <property type="project" value="TreeGrafter"/>
</dbReference>
<sequence>MNRENSLKDIQNEIERLNYPPLLAREFVPIKDEPCKLTNGFTNLMQCCGKGNQKATFSNIDDDDDDDDKKGDEDKPPKNDGKSLRIFQWNILAQALCQGADNFVLCPEEALEWKYRQLRILEELHRNDASIYCLQEVDCFSVLKEHFQKLKFDGVFHPKPQSPCLDQEINTGPDGCAIFYDEEKFKLHDTRKINLKANENVITNQVAILCKFEGIKEKEDLGTFFVAVTHLKAKAGYEKLRQAQGRYLLQILTQEVGDAPLILTGDFNASYKEPVYKEIMKSDLLLSSTYTFLSPDRVEPPFTTWQVRGSYMGNKETCVAIDYIFFSKDHFRVKSVLDIPSESEIGQKRLPSLLYPSDHLSLVCDLEILK</sequence>
<dbReference type="PANTHER" id="PTHR12121">
    <property type="entry name" value="CARBON CATABOLITE REPRESSOR PROTEIN 4"/>
    <property type="match status" value="1"/>
</dbReference>
<feature type="region of interest" description="Disordered" evidence="4">
    <location>
        <begin position="58"/>
        <end position="81"/>
    </location>
</feature>
<reference evidence="6" key="1">
    <citation type="submission" date="2016-09" db="EMBL/GenBank/DDBJ databases">
        <title>Identification of Nocturnin gene in Pinctada fucata.</title>
        <authorList>
            <person name="Huang J."/>
            <person name="Li S."/>
            <person name="Xie L."/>
            <person name="Zhang R."/>
        </authorList>
    </citation>
    <scope>NUCLEOTIDE SEQUENCE</scope>
</reference>
<dbReference type="GO" id="GO:0006139">
    <property type="term" value="P:nucleobase-containing compound metabolic process"/>
    <property type="evidence" value="ECO:0007669"/>
    <property type="project" value="UniProtKB-ARBA"/>
</dbReference>
<feature type="domain" description="Endonuclease/exonuclease/phosphatase" evidence="5">
    <location>
        <begin position="88"/>
        <end position="359"/>
    </location>
</feature>
<name>A0A286R709_PINFU</name>
<evidence type="ECO:0000256" key="2">
    <source>
        <dbReference type="ARBA" id="ARBA00022801"/>
    </source>
</evidence>
<dbReference type="AlphaFoldDB" id="A0A286R709"/>
<evidence type="ECO:0000259" key="5">
    <source>
        <dbReference type="Pfam" id="PF03372"/>
    </source>
</evidence>
<evidence type="ECO:0000256" key="4">
    <source>
        <dbReference type="SAM" id="MobiDB-lite"/>
    </source>
</evidence>
<dbReference type="InterPro" id="IPR005135">
    <property type="entry name" value="Endo/exonuclease/phosphatase"/>
</dbReference>
<feature type="compositionally biased region" description="Basic and acidic residues" evidence="4">
    <location>
        <begin position="68"/>
        <end position="81"/>
    </location>
</feature>
<proteinExistence type="evidence at transcript level"/>
<dbReference type="PANTHER" id="PTHR12121:SF45">
    <property type="entry name" value="NOCTURNIN"/>
    <property type="match status" value="1"/>
</dbReference>
<evidence type="ECO:0000313" key="6">
    <source>
        <dbReference type="EMBL" id="ASV64069.1"/>
    </source>
</evidence>
<dbReference type="InterPro" id="IPR050410">
    <property type="entry name" value="CCR4/nocturin_mRNA_transcr"/>
</dbReference>
<dbReference type="Pfam" id="PF03372">
    <property type="entry name" value="Exo_endo_phos"/>
    <property type="match status" value="1"/>
</dbReference>
<evidence type="ECO:0000256" key="3">
    <source>
        <dbReference type="ARBA" id="ARBA00023807"/>
    </source>
</evidence>
<protein>
    <recommendedName>
        <fullName evidence="3">Nocturnin</fullName>
    </recommendedName>
</protein>
<organism evidence="6">
    <name type="scientific">Pinctada fucata</name>
    <name type="common">Akoya pearl oyster</name>
    <name type="synonym">Pinctada imbricata fucata</name>
    <dbReference type="NCBI Taxonomy" id="50426"/>
    <lineage>
        <taxon>Eukaryota</taxon>
        <taxon>Metazoa</taxon>
        <taxon>Spiralia</taxon>
        <taxon>Lophotrochozoa</taxon>
        <taxon>Mollusca</taxon>
        <taxon>Bivalvia</taxon>
        <taxon>Autobranchia</taxon>
        <taxon>Pteriomorphia</taxon>
        <taxon>Pterioida</taxon>
        <taxon>Pterioidea</taxon>
        <taxon>Pteriidae</taxon>
        <taxon>Pinctada</taxon>
    </lineage>
</organism>
<evidence type="ECO:0000256" key="1">
    <source>
        <dbReference type="ARBA" id="ARBA00010774"/>
    </source>
</evidence>
<dbReference type="InterPro" id="IPR036691">
    <property type="entry name" value="Endo/exonu/phosph_ase_sf"/>
</dbReference>
<dbReference type="EMBL" id="KX827808">
    <property type="protein sequence ID" value="ASV64069.1"/>
    <property type="molecule type" value="mRNA"/>
</dbReference>
<dbReference type="Gene3D" id="3.60.10.10">
    <property type="entry name" value="Endonuclease/exonuclease/phosphatase"/>
    <property type="match status" value="1"/>
</dbReference>
<keyword evidence="2" id="KW-0378">Hydrolase</keyword>